<gene>
    <name evidence="1" type="ORF">Lsed01_01326</name>
</gene>
<dbReference type="InterPro" id="IPR016024">
    <property type="entry name" value="ARM-type_fold"/>
</dbReference>
<organism evidence="1 2">
    <name type="scientific">Demequina sediminis</name>
    <dbReference type="NCBI Taxonomy" id="1930058"/>
    <lineage>
        <taxon>Bacteria</taxon>
        <taxon>Bacillati</taxon>
        <taxon>Actinomycetota</taxon>
        <taxon>Actinomycetes</taxon>
        <taxon>Micrococcales</taxon>
        <taxon>Demequinaceae</taxon>
        <taxon>Demequina</taxon>
    </lineage>
</organism>
<evidence type="ECO:0000313" key="2">
    <source>
        <dbReference type="Proteomes" id="UP001426770"/>
    </source>
</evidence>
<dbReference type="InterPro" id="IPR011989">
    <property type="entry name" value="ARM-like"/>
</dbReference>
<keyword evidence="2" id="KW-1185">Reference proteome</keyword>
<reference evidence="1 2" key="1">
    <citation type="submission" date="2024-02" db="EMBL/GenBank/DDBJ databases">
        <title>Lysinimicrobium sediminis NBRC 112286.</title>
        <authorList>
            <person name="Ichikawa N."/>
            <person name="Katano-Makiyama Y."/>
            <person name="Hidaka K."/>
        </authorList>
    </citation>
    <scope>NUCLEOTIDE SEQUENCE [LARGE SCALE GENOMIC DNA]</scope>
    <source>
        <strain evidence="1 2">NBRC 112286</strain>
    </source>
</reference>
<dbReference type="EMBL" id="BAABRR010000006">
    <property type="protein sequence ID" value="GAA5518892.1"/>
    <property type="molecule type" value="Genomic_DNA"/>
</dbReference>
<accession>A0ABP9WGC1</accession>
<proteinExistence type="predicted"/>
<comment type="caution">
    <text evidence="1">The sequence shown here is derived from an EMBL/GenBank/DDBJ whole genome shotgun (WGS) entry which is preliminary data.</text>
</comment>
<dbReference type="Gene3D" id="1.25.10.10">
    <property type="entry name" value="Leucine-rich Repeat Variant"/>
    <property type="match status" value="1"/>
</dbReference>
<protein>
    <submittedName>
        <fullName evidence="1">Uncharacterized protein</fullName>
    </submittedName>
</protein>
<dbReference type="Proteomes" id="UP001426770">
    <property type="component" value="Unassembled WGS sequence"/>
</dbReference>
<sequence>MDGPAGGRPSAFPGLVESPRIGYLWHMPRGDAKPLVGRRFQIDSRDLPRAFAHDGDDPLRAHAFWTAWPRRDRDGTLRAERIGALARLSPRLRVLAEDPRPELRVTYALCFSILAWAGRAPSDREVWRTLLGLSKYDDDPAVRAAAEEALAIFERLGTVARDVA</sequence>
<name>A0ABP9WGC1_9MICO</name>
<evidence type="ECO:0000313" key="1">
    <source>
        <dbReference type="EMBL" id="GAA5518892.1"/>
    </source>
</evidence>
<dbReference type="SUPFAM" id="SSF48371">
    <property type="entry name" value="ARM repeat"/>
    <property type="match status" value="1"/>
</dbReference>